<dbReference type="Pfam" id="PF04404">
    <property type="entry name" value="ERF"/>
    <property type="match status" value="1"/>
</dbReference>
<evidence type="ECO:0000313" key="1">
    <source>
        <dbReference type="EMBL" id="CAB4121591.1"/>
    </source>
</evidence>
<reference evidence="1" key="1">
    <citation type="submission" date="2020-04" db="EMBL/GenBank/DDBJ databases">
        <authorList>
            <person name="Chiriac C."/>
            <person name="Salcher M."/>
            <person name="Ghai R."/>
            <person name="Kavagutti S V."/>
        </authorList>
    </citation>
    <scope>NUCLEOTIDE SEQUENCE</scope>
</reference>
<proteinExistence type="predicted"/>
<dbReference type="InterPro" id="IPR007499">
    <property type="entry name" value="ERF_bacteria_virus"/>
</dbReference>
<organism evidence="1">
    <name type="scientific">uncultured Caudovirales phage</name>
    <dbReference type="NCBI Taxonomy" id="2100421"/>
    <lineage>
        <taxon>Viruses</taxon>
        <taxon>Duplodnaviria</taxon>
        <taxon>Heunggongvirae</taxon>
        <taxon>Uroviricota</taxon>
        <taxon>Caudoviricetes</taxon>
        <taxon>Peduoviridae</taxon>
        <taxon>Maltschvirus</taxon>
        <taxon>Maltschvirus maltsch</taxon>
    </lineage>
</organism>
<accession>A0A6J5KJ38</accession>
<name>A0A6J5KJ38_9CAUD</name>
<dbReference type="EMBL" id="LR796148">
    <property type="protein sequence ID" value="CAB4121591.1"/>
    <property type="molecule type" value="Genomic_DNA"/>
</dbReference>
<protein>
    <submittedName>
        <fullName evidence="1">Essential recombination function protein</fullName>
    </submittedName>
</protein>
<gene>
    <name evidence="1" type="ORF">UFOVP21_2</name>
</gene>
<sequence>MGQIHAISWQQTFTLNQDHKERRIMKVYQAINAIQLALSKTGISKDRVNSQGSGYKFRGIDDVYNAISPLLAEHGLCILPRMLTRECTDRISAKGGNLFYVTVEAEFDFVSAEDGSKHTVKTFGEAMDSGDKATNKAMSAAYKYACFQAFAIPTEGDNDADAQTHYVDPLPTIDLNMMLDHLAAIEATTTEDELRKVYARAYAYATGSPEWQKKIIAAKDKMKGKL</sequence>